<sequence length="389" mass="45190">MTMKIGIDARFYGTIGKGLGRYVSELITHLEQLDDRNEYVIFLRRENFDDYQPTTPNFRKELAEYRCYSLNEQILFPLFLRRFHLDLMHFPHFNVPILYRRPFITTVHDLILLRFPTVRSTTLNPLIYRLKFLAYRLVIANALRRAKTILTVSRTTKKEIEQLFPRTKNKSIIVTDCACSENFGNNENKNESTERTSAPKKPYTLYVGSAYPHKNLERLVKGFDQFRRQGHENYSLVLVGANDYFYERLQKEMTREQLGLGVTFFGRASDEELADLYRNASFYVFPSLCEGFGIPPLEAMSYGLPVVSSNQSCLPETLGQAALYFDPEDIESMVTAMSRLADDEGLRTKLIEAGRIQCTCYSWRDTAARTLAIYEQSLQKNDERHQQTT</sequence>
<dbReference type="GO" id="GO:0016757">
    <property type="term" value="F:glycosyltransferase activity"/>
    <property type="evidence" value="ECO:0007669"/>
    <property type="project" value="InterPro"/>
</dbReference>
<evidence type="ECO:0000259" key="2">
    <source>
        <dbReference type="Pfam" id="PF00534"/>
    </source>
</evidence>
<dbReference type="EMBL" id="MGFG01000009">
    <property type="protein sequence ID" value="OGM01371.1"/>
    <property type="molecule type" value="Genomic_DNA"/>
</dbReference>
<evidence type="ECO:0000313" key="4">
    <source>
        <dbReference type="EMBL" id="OGM01371.1"/>
    </source>
</evidence>
<gene>
    <name evidence="4" type="ORF">A2480_02270</name>
</gene>
<dbReference type="PANTHER" id="PTHR46401:SF2">
    <property type="entry name" value="GLYCOSYLTRANSFERASE WBBK-RELATED"/>
    <property type="match status" value="1"/>
</dbReference>
<proteinExistence type="predicted"/>
<dbReference type="Pfam" id="PF00534">
    <property type="entry name" value="Glycos_transf_1"/>
    <property type="match status" value="1"/>
</dbReference>
<feature type="domain" description="Glycosyl transferase family 1" evidence="2">
    <location>
        <begin position="193"/>
        <end position="355"/>
    </location>
</feature>
<dbReference type="PANTHER" id="PTHR46401">
    <property type="entry name" value="GLYCOSYLTRANSFERASE WBBK-RELATED"/>
    <property type="match status" value="1"/>
</dbReference>
<dbReference type="GO" id="GO:0009103">
    <property type="term" value="P:lipopolysaccharide biosynthetic process"/>
    <property type="evidence" value="ECO:0007669"/>
    <property type="project" value="TreeGrafter"/>
</dbReference>
<dbReference type="STRING" id="1802424.A2480_02270"/>
<keyword evidence="1" id="KW-0808">Transferase</keyword>
<accession>A0A1F7WEX1</accession>
<dbReference type="Gene3D" id="3.40.50.2000">
    <property type="entry name" value="Glycogen Phosphorylase B"/>
    <property type="match status" value="2"/>
</dbReference>
<evidence type="ECO:0000313" key="5">
    <source>
        <dbReference type="Proteomes" id="UP000176988"/>
    </source>
</evidence>
<name>A0A1F7WEX1_9BACT</name>
<comment type="caution">
    <text evidence="4">The sequence shown here is derived from an EMBL/GenBank/DDBJ whole genome shotgun (WGS) entry which is preliminary data.</text>
</comment>
<dbReference type="SUPFAM" id="SSF53756">
    <property type="entry name" value="UDP-Glycosyltransferase/glycogen phosphorylase"/>
    <property type="match status" value="1"/>
</dbReference>
<dbReference type="CDD" id="cd03809">
    <property type="entry name" value="GT4_MtfB-like"/>
    <property type="match status" value="1"/>
</dbReference>
<reference evidence="4 5" key="1">
    <citation type="journal article" date="2016" name="Nat. Commun.">
        <title>Thousands of microbial genomes shed light on interconnected biogeochemical processes in an aquifer system.</title>
        <authorList>
            <person name="Anantharaman K."/>
            <person name="Brown C.T."/>
            <person name="Hug L.A."/>
            <person name="Sharon I."/>
            <person name="Castelle C.J."/>
            <person name="Probst A.J."/>
            <person name="Thomas B.C."/>
            <person name="Singh A."/>
            <person name="Wilkins M.J."/>
            <person name="Karaoz U."/>
            <person name="Brodie E.L."/>
            <person name="Williams K.H."/>
            <person name="Hubbard S.S."/>
            <person name="Banfield J.F."/>
        </authorList>
    </citation>
    <scope>NUCLEOTIDE SEQUENCE [LARGE SCALE GENOMIC DNA]</scope>
</reference>
<organism evidence="4 5">
    <name type="scientific">Candidatus Uhrbacteria bacterium RIFOXYC2_FULL_47_19</name>
    <dbReference type="NCBI Taxonomy" id="1802424"/>
    <lineage>
        <taxon>Bacteria</taxon>
        <taxon>Candidatus Uhriibacteriota</taxon>
    </lineage>
</organism>
<evidence type="ECO:0000259" key="3">
    <source>
        <dbReference type="Pfam" id="PF13439"/>
    </source>
</evidence>
<dbReference type="InterPro" id="IPR001296">
    <property type="entry name" value="Glyco_trans_1"/>
</dbReference>
<feature type="domain" description="Glycosyltransferase subfamily 4-like N-terminal" evidence="3">
    <location>
        <begin position="18"/>
        <end position="168"/>
    </location>
</feature>
<evidence type="ECO:0000256" key="1">
    <source>
        <dbReference type="ARBA" id="ARBA00022679"/>
    </source>
</evidence>
<evidence type="ECO:0008006" key="6">
    <source>
        <dbReference type="Google" id="ProtNLM"/>
    </source>
</evidence>
<protein>
    <recommendedName>
        <fullName evidence="6">Glycosyl transferase family 1</fullName>
    </recommendedName>
</protein>
<dbReference type="Proteomes" id="UP000176988">
    <property type="component" value="Unassembled WGS sequence"/>
</dbReference>
<dbReference type="InterPro" id="IPR028098">
    <property type="entry name" value="Glyco_trans_4-like_N"/>
</dbReference>
<dbReference type="AlphaFoldDB" id="A0A1F7WEX1"/>
<dbReference type="Pfam" id="PF13439">
    <property type="entry name" value="Glyco_transf_4"/>
    <property type="match status" value="1"/>
</dbReference>